<dbReference type="GO" id="GO:0016793">
    <property type="term" value="F:triphosphoric monoester hydrolase activity"/>
    <property type="evidence" value="ECO:0007669"/>
    <property type="project" value="InterPro"/>
</dbReference>
<dbReference type="HAMAP" id="MF_01212">
    <property type="entry name" value="dGTPase_type2"/>
    <property type="match status" value="1"/>
</dbReference>
<dbReference type="InterPro" id="IPR006674">
    <property type="entry name" value="HD_domain"/>
</dbReference>
<dbReference type="Pfam" id="PF13286">
    <property type="entry name" value="HD_assoc"/>
    <property type="match status" value="1"/>
</dbReference>
<dbReference type="Proteomes" id="UP000183687">
    <property type="component" value="Unassembled WGS sequence"/>
</dbReference>
<dbReference type="CDD" id="cd00077">
    <property type="entry name" value="HDc"/>
    <property type="match status" value="1"/>
</dbReference>
<comment type="similarity">
    <text evidence="2">Belongs to the dGTPase family. Type 2 subfamily.</text>
</comment>
<dbReference type="InterPro" id="IPR003607">
    <property type="entry name" value="HD/PDEase_dom"/>
</dbReference>
<proteinExistence type="inferred from homology"/>
<sequence>MSNQTQLAYREVLEQREHEILSEYAAFSDMTVGRLHDEEPDLYRTSFQRDRDRILHCKSFRRLAHKTQVFLAPEGDHYRTRLTHSLEVTQIARAIARPLRLNEDLTEAIALGHDLGHTPFGHTGERTLSRALAEFRHQPADEKGLTQQSLIFKHNEQSARIVDLLEKNGRGLNLTREVVDGIVCHTGKQKAMTREGQIVALADRIAYVSHDIDDATRAGLLFEEDLPHGPRQVLGTCSSQRIATMVEDVIATSQAQNDICMSPQVFEAMMELRRFLNDNIYTKSDAKVEEPKANQLLYLLFFYFVEHIDAIPAEYRIHDQDKPEIQVADFIAGMTDRYAIRTFQNLMVPRAWRMGGSL</sequence>
<dbReference type="EMBL" id="FNSH01000001">
    <property type="protein sequence ID" value="SEB40225.1"/>
    <property type="molecule type" value="Genomic_DNA"/>
</dbReference>
<dbReference type="InterPro" id="IPR023023">
    <property type="entry name" value="dNTPase_2"/>
</dbReference>
<accession>A0AB38A4G7</accession>
<keyword evidence="1 2" id="KW-0378">Hydrolase</keyword>
<dbReference type="PROSITE" id="PS51831">
    <property type="entry name" value="HD"/>
    <property type="match status" value="1"/>
</dbReference>
<dbReference type="InterPro" id="IPR006261">
    <property type="entry name" value="dGTPase"/>
</dbReference>
<dbReference type="NCBIfam" id="NF002327">
    <property type="entry name" value="PRK01286.1-2"/>
    <property type="match status" value="1"/>
</dbReference>
<feature type="domain" description="HD" evidence="3">
    <location>
        <begin position="81"/>
        <end position="208"/>
    </location>
</feature>
<evidence type="ECO:0000256" key="1">
    <source>
        <dbReference type="ARBA" id="ARBA00022801"/>
    </source>
</evidence>
<dbReference type="InterPro" id="IPR051094">
    <property type="entry name" value="Diverse_Catalytic_Enzymes"/>
</dbReference>
<evidence type="ECO:0000313" key="4">
    <source>
        <dbReference type="EMBL" id="SEB40225.1"/>
    </source>
</evidence>
<organism evidence="4 5">
    <name type="scientific">Atopobium minutum</name>
    <dbReference type="NCBI Taxonomy" id="1381"/>
    <lineage>
        <taxon>Bacteria</taxon>
        <taxon>Bacillati</taxon>
        <taxon>Actinomycetota</taxon>
        <taxon>Coriobacteriia</taxon>
        <taxon>Coriobacteriales</taxon>
        <taxon>Atopobiaceae</taxon>
        <taxon>Atopobium</taxon>
    </lineage>
</organism>
<dbReference type="PANTHER" id="PTHR35795:SF1">
    <property type="entry name" value="BIS(5'-NUCLEOSYL)-TETRAPHOSPHATASE, SYMMETRICAL"/>
    <property type="match status" value="1"/>
</dbReference>
<comment type="caution">
    <text evidence="4">The sequence shown here is derived from an EMBL/GenBank/DDBJ whole genome shotgun (WGS) entry which is preliminary data.</text>
</comment>
<dbReference type="SMART" id="SM00471">
    <property type="entry name" value="HDc"/>
    <property type="match status" value="1"/>
</dbReference>
<protein>
    <recommendedName>
        <fullName evidence="2">Deoxyguanosinetriphosphate triphosphohydrolase-like protein</fullName>
    </recommendedName>
</protein>
<dbReference type="SUPFAM" id="SSF109604">
    <property type="entry name" value="HD-domain/PDEase-like"/>
    <property type="match status" value="1"/>
</dbReference>
<dbReference type="PANTHER" id="PTHR35795">
    <property type="entry name" value="SLR1885 PROTEIN"/>
    <property type="match status" value="1"/>
</dbReference>
<evidence type="ECO:0000259" key="3">
    <source>
        <dbReference type="PROSITE" id="PS51831"/>
    </source>
</evidence>
<dbReference type="RefSeq" id="WP_002563725.1">
    <property type="nucleotide sequence ID" value="NZ_CALJSN010000005.1"/>
</dbReference>
<name>A0AB38A4G7_9ACTN</name>
<evidence type="ECO:0000256" key="2">
    <source>
        <dbReference type="HAMAP-Rule" id="MF_01212"/>
    </source>
</evidence>
<dbReference type="NCBIfam" id="TIGR01353">
    <property type="entry name" value="dGTP_triPase"/>
    <property type="match status" value="1"/>
</dbReference>
<dbReference type="AlphaFoldDB" id="A0AB38A4G7"/>
<reference evidence="4 5" key="1">
    <citation type="submission" date="2016-10" db="EMBL/GenBank/DDBJ databases">
        <authorList>
            <person name="Varghese N."/>
            <person name="Submissions S."/>
        </authorList>
    </citation>
    <scope>NUCLEOTIDE SEQUENCE [LARGE SCALE GENOMIC DNA]</scope>
    <source>
        <strain evidence="4 5">DSM 20586</strain>
    </source>
</reference>
<gene>
    <name evidence="4" type="ORF">SAMN04489746_0089</name>
</gene>
<dbReference type="Gene3D" id="1.10.3210.10">
    <property type="entry name" value="Hypothetical protein af1432"/>
    <property type="match status" value="1"/>
</dbReference>
<dbReference type="Pfam" id="PF01966">
    <property type="entry name" value="HD"/>
    <property type="match status" value="1"/>
</dbReference>
<evidence type="ECO:0000313" key="5">
    <source>
        <dbReference type="Proteomes" id="UP000183687"/>
    </source>
</evidence>
<dbReference type="InterPro" id="IPR026875">
    <property type="entry name" value="PHydrolase_assoc_dom"/>
</dbReference>